<organism evidence="1 2">
    <name type="scientific">Corynebacterium occultum</name>
    <dbReference type="NCBI Taxonomy" id="2675219"/>
    <lineage>
        <taxon>Bacteria</taxon>
        <taxon>Bacillati</taxon>
        <taxon>Actinomycetota</taxon>
        <taxon>Actinomycetes</taxon>
        <taxon>Mycobacteriales</taxon>
        <taxon>Corynebacteriaceae</taxon>
        <taxon>Corynebacterium</taxon>
    </lineage>
</organism>
<sequence>MFLVSATAALVLQDKPGRPLGIDGQKDQERYASLRTSRAYKDEKATVLS</sequence>
<gene>
    <name evidence="1" type="ORF">COCCU_13830</name>
</gene>
<dbReference type="KEGG" id="cok:COCCU_13830"/>
<accession>A0A6B8WCR9</accession>
<dbReference type="EMBL" id="CP046455">
    <property type="protein sequence ID" value="QGU08656.1"/>
    <property type="molecule type" value="Genomic_DNA"/>
</dbReference>
<evidence type="ECO:0000313" key="2">
    <source>
        <dbReference type="Proteomes" id="UP000424462"/>
    </source>
</evidence>
<name>A0A6B8WCR9_9CORY</name>
<proteinExistence type="predicted"/>
<dbReference type="Proteomes" id="UP000424462">
    <property type="component" value="Chromosome"/>
</dbReference>
<dbReference type="RefSeq" id="WP_156232333.1">
    <property type="nucleotide sequence ID" value="NZ_CP046455.1"/>
</dbReference>
<protein>
    <submittedName>
        <fullName evidence="1">Uncharacterized protein</fullName>
    </submittedName>
</protein>
<keyword evidence="2" id="KW-1185">Reference proteome</keyword>
<reference evidence="1 2" key="1">
    <citation type="submission" date="2019-11" db="EMBL/GenBank/DDBJ databases">
        <title>Complete genome sequence of Corynebacterium kalinowskii 1959, a novel Corynebacterium species isolated from soil of a small paddock in Vilsendorf, Germany.</title>
        <authorList>
            <person name="Schaffert L."/>
            <person name="Ruwe M."/>
            <person name="Milse J."/>
            <person name="Hanuschka K."/>
            <person name="Ortseifen V."/>
            <person name="Droste J."/>
            <person name="Brandt D."/>
            <person name="Schlueter L."/>
            <person name="Kutter Y."/>
            <person name="Vinke S."/>
            <person name="Viehoefer P."/>
            <person name="Jacob L."/>
            <person name="Luebke N.-C."/>
            <person name="Schulte-Berndt E."/>
            <person name="Hain C."/>
            <person name="Linder M."/>
            <person name="Schmidt P."/>
            <person name="Wollenschlaeger L."/>
            <person name="Luttermann T."/>
            <person name="Thieme E."/>
            <person name="Hassa J."/>
            <person name="Haak M."/>
            <person name="Wittchen M."/>
            <person name="Mentz A."/>
            <person name="Persicke M."/>
            <person name="Busche T."/>
            <person name="Ruckert C."/>
        </authorList>
    </citation>
    <scope>NUCLEOTIDE SEQUENCE [LARGE SCALE GENOMIC DNA]</scope>
    <source>
        <strain evidence="1 2">2039</strain>
    </source>
</reference>
<evidence type="ECO:0000313" key="1">
    <source>
        <dbReference type="EMBL" id="QGU08656.1"/>
    </source>
</evidence>
<dbReference type="AlphaFoldDB" id="A0A6B8WCR9"/>